<proteinExistence type="predicted"/>
<evidence type="ECO:0000256" key="2">
    <source>
        <dbReference type="SAM" id="MobiDB-lite"/>
    </source>
</evidence>
<gene>
    <name evidence="4" type="primary">PAB2</name>
    <name evidence="4" type="ORF">KSP40_PGU005392</name>
</gene>
<dbReference type="Pfam" id="PF00076">
    <property type="entry name" value="RRM_1"/>
    <property type="match status" value="1"/>
</dbReference>
<dbReference type="Gene3D" id="3.30.70.330">
    <property type="match status" value="1"/>
</dbReference>
<dbReference type="SUPFAM" id="SSF54928">
    <property type="entry name" value="RNA-binding domain, RBD"/>
    <property type="match status" value="1"/>
</dbReference>
<dbReference type="InterPro" id="IPR012677">
    <property type="entry name" value="Nucleotide-bd_a/b_plait_sf"/>
</dbReference>
<dbReference type="CDD" id="cd12325">
    <property type="entry name" value="RRM1_hnRNPA_hnRNPD_like"/>
    <property type="match status" value="1"/>
</dbReference>
<evidence type="ECO:0000313" key="5">
    <source>
        <dbReference type="Proteomes" id="UP001412067"/>
    </source>
</evidence>
<feature type="region of interest" description="Disordered" evidence="2">
    <location>
        <begin position="155"/>
        <end position="178"/>
    </location>
</feature>
<keyword evidence="1" id="KW-0694">RNA-binding</keyword>
<dbReference type="PANTHER" id="PTHR48035">
    <property type="entry name" value="HETEROGENEOUS NUCLEAR RIBONUCLEOPROTEIN 1"/>
    <property type="match status" value="1"/>
</dbReference>
<dbReference type="InterPro" id="IPR035979">
    <property type="entry name" value="RBD_domain_sf"/>
</dbReference>
<evidence type="ECO:0000256" key="1">
    <source>
        <dbReference type="PROSITE-ProRule" id="PRU00176"/>
    </source>
</evidence>
<accession>A0ABR2MUX4</accession>
<sequence length="217" mass="24207">MDSDHGKLFIGGISWETTEEKLSDYFGKYGDVLQTVVMRDKITGKPRGFGFVIFADPTIVDRVLQDTHTIDGRMICVVSHLRNFGDGMICLDCPGLPMYPPGNPGIGQQLFYQAPPNLVPPQPRFGYQQQLVPGMRPGGGPMPIFFVPFIQPGQHPRPSSGRRIGPRPMQQTQQPLPLQQREVGSYNLSRKIFLPLLEESQNINSELTAEDGRTVRS</sequence>
<feature type="domain" description="RRM" evidence="3">
    <location>
        <begin position="6"/>
        <end position="77"/>
    </location>
</feature>
<evidence type="ECO:0000259" key="3">
    <source>
        <dbReference type="PROSITE" id="PS50102"/>
    </source>
</evidence>
<dbReference type="EMBL" id="JBBWWR010000004">
    <property type="protein sequence ID" value="KAK8967743.1"/>
    <property type="molecule type" value="Genomic_DNA"/>
</dbReference>
<dbReference type="Proteomes" id="UP001412067">
    <property type="component" value="Unassembled WGS sequence"/>
</dbReference>
<dbReference type="InterPro" id="IPR053260">
    <property type="entry name" value="hnRNP"/>
</dbReference>
<reference evidence="4 5" key="1">
    <citation type="journal article" date="2022" name="Nat. Plants">
        <title>Genomes of leafy and leafless Platanthera orchids illuminate the evolution of mycoheterotrophy.</title>
        <authorList>
            <person name="Li M.H."/>
            <person name="Liu K.W."/>
            <person name="Li Z."/>
            <person name="Lu H.C."/>
            <person name="Ye Q.L."/>
            <person name="Zhang D."/>
            <person name="Wang J.Y."/>
            <person name="Li Y.F."/>
            <person name="Zhong Z.M."/>
            <person name="Liu X."/>
            <person name="Yu X."/>
            <person name="Liu D.K."/>
            <person name="Tu X.D."/>
            <person name="Liu B."/>
            <person name="Hao Y."/>
            <person name="Liao X.Y."/>
            <person name="Jiang Y.T."/>
            <person name="Sun W.H."/>
            <person name="Chen J."/>
            <person name="Chen Y.Q."/>
            <person name="Ai Y."/>
            <person name="Zhai J.W."/>
            <person name="Wu S.S."/>
            <person name="Zhou Z."/>
            <person name="Hsiao Y.Y."/>
            <person name="Wu W.L."/>
            <person name="Chen Y.Y."/>
            <person name="Lin Y.F."/>
            <person name="Hsu J.L."/>
            <person name="Li C.Y."/>
            <person name="Wang Z.W."/>
            <person name="Zhao X."/>
            <person name="Zhong W.Y."/>
            <person name="Ma X.K."/>
            <person name="Ma L."/>
            <person name="Huang J."/>
            <person name="Chen G.Z."/>
            <person name="Huang M.Z."/>
            <person name="Huang L."/>
            <person name="Peng D.H."/>
            <person name="Luo Y.B."/>
            <person name="Zou S.Q."/>
            <person name="Chen S.P."/>
            <person name="Lan S."/>
            <person name="Tsai W.C."/>
            <person name="Van de Peer Y."/>
            <person name="Liu Z.J."/>
        </authorList>
    </citation>
    <scope>NUCLEOTIDE SEQUENCE [LARGE SCALE GENOMIC DNA]</scope>
    <source>
        <strain evidence="4">Lor288</strain>
    </source>
</reference>
<comment type="caution">
    <text evidence="4">The sequence shown here is derived from an EMBL/GenBank/DDBJ whole genome shotgun (WGS) entry which is preliminary data.</text>
</comment>
<feature type="compositionally biased region" description="Low complexity" evidence="2">
    <location>
        <begin position="156"/>
        <end position="178"/>
    </location>
</feature>
<dbReference type="InterPro" id="IPR000504">
    <property type="entry name" value="RRM_dom"/>
</dbReference>
<keyword evidence="5" id="KW-1185">Reference proteome</keyword>
<organism evidence="4 5">
    <name type="scientific">Platanthera guangdongensis</name>
    <dbReference type="NCBI Taxonomy" id="2320717"/>
    <lineage>
        <taxon>Eukaryota</taxon>
        <taxon>Viridiplantae</taxon>
        <taxon>Streptophyta</taxon>
        <taxon>Embryophyta</taxon>
        <taxon>Tracheophyta</taxon>
        <taxon>Spermatophyta</taxon>
        <taxon>Magnoliopsida</taxon>
        <taxon>Liliopsida</taxon>
        <taxon>Asparagales</taxon>
        <taxon>Orchidaceae</taxon>
        <taxon>Orchidoideae</taxon>
        <taxon>Orchideae</taxon>
        <taxon>Orchidinae</taxon>
        <taxon>Platanthera</taxon>
    </lineage>
</organism>
<evidence type="ECO:0000313" key="4">
    <source>
        <dbReference type="EMBL" id="KAK8967743.1"/>
    </source>
</evidence>
<protein>
    <submittedName>
        <fullName evidence="4">Polyadenylate-binding protein 2</fullName>
    </submittedName>
</protein>
<name>A0ABR2MUX4_9ASPA</name>
<dbReference type="PROSITE" id="PS50102">
    <property type="entry name" value="RRM"/>
    <property type="match status" value="1"/>
</dbReference>
<dbReference type="SMART" id="SM00360">
    <property type="entry name" value="RRM"/>
    <property type="match status" value="1"/>
</dbReference>
<dbReference type="PANTHER" id="PTHR48035:SF2">
    <property type="entry name" value="RNA-BINDING REGION RNP-1 DOMAIN-CONTAINING PROTEIN"/>
    <property type="match status" value="1"/>
</dbReference>